<reference evidence="4" key="2">
    <citation type="journal article" date="2019" name="Mol. Plant Microbe Interact.">
        <title>Genome sequence resources for four phytopathogenic fungi from the Colletotrichum orbiculare species complex.</title>
        <authorList>
            <person name="Gan P."/>
            <person name="Tsushima A."/>
            <person name="Narusaka M."/>
            <person name="Narusaka Y."/>
            <person name="Takano Y."/>
            <person name="Kubo Y."/>
            <person name="Shirasu K."/>
        </authorList>
    </citation>
    <scope>GENOME REANNOTATION</scope>
    <source>
        <strain evidence="4">104-T / ATCC 96160 / CBS 514.97 / LARS 414 / MAFF 240422</strain>
    </source>
</reference>
<evidence type="ECO:0000256" key="1">
    <source>
        <dbReference type="SAM" id="MobiDB-lite"/>
    </source>
</evidence>
<sequence length="133" mass="14588">MRNDNHRRQTVGDQSALPSALFRSVTVTAVVFVATNRQHPFPHLWAPVCTCLLGFSYGLYLSFATRDDVSCRVSLPTSSPRERRPLSSSRRPPPDDALVCNSLSTTSINHFSAAARLSAHVPFVNPPALSARI</sequence>
<proteinExistence type="predicted"/>
<keyword evidence="4" id="KW-1185">Reference proteome</keyword>
<evidence type="ECO:0000313" key="4">
    <source>
        <dbReference type="Proteomes" id="UP000014480"/>
    </source>
</evidence>
<feature type="transmembrane region" description="Helical" evidence="2">
    <location>
        <begin position="44"/>
        <end position="63"/>
    </location>
</feature>
<evidence type="ECO:0000313" key="3">
    <source>
        <dbReference type="EMBL" id="TDZ19374.1"/>
    </source>
</evidence>
<name>A0A484FPE9_COLOR</name>
<dbReference type="EMBL" id="AMCV02000020">
    <property type="protein sequence ID" value="TDZ19374.1"/>
    <property type="molecule type" value="Genomic_DNA"/>
</dbReference>
<gene>
    <name evidence="3" type="ORF">Cob_v007699</name>
</gene>
<feature type="region of interest" description="Disordered" evidence="1">
    <location>
        <begin position="73"/>
        <end position="95"/>
    </location>
</feature>
<reference evidence="4" key="1">
    <citation type="journal article" date="2013" name="New Phytol.">
        <title>Comparative genomic and transcriptomic analyses reveal the hemibiotrophic stage shift of Colletotrichum fungi.</title>
        <authorList>
            <person name="Gan P."/>
            <person name="Ikeda K."/>
            <person name="Irieda H."/>
            <person name="Narusaka M."/>
            <person name="O'Connell R.J."/>
            <person name="Narusaka Y."/>
            <person name="Takano Y."/>
            <person name="Kubo Y."/>
            <person name="Shirasu K."/>
        </authorList>
    </citation>
    <scope>NUCLEOTIDE SEQUENCE [LARGE SCALE GENOMIC DNA]</scope>
    <source>
        <strain evidence="4">104-T / ATCC 96160 / CBS 514.97 / LARS 414 / MAFF 240422</strain>
    </source>
</reference>
<organism evidence="3 4">
    <name type="scientific">Colletotrichum orbiculare (strain 104-T / ATCC 96160 / CBS 514.97 / LARS 414 / MAFF 240422)</name>
    <name type="common">Cucumber anthracnose fungus</name>
    <name type="synonym">Colletotrichum lagenarium</name>
    <dbReference type="NCBI Taxonomy" id="1213857"/>
    <lineage>
        <taxon>Eukaryota</taxon>
        <taxon>Fungi</taxon>
        <taxon>Dikarya</taxon>
        <taxon>Ascomycota</taxon>
        <taxon>Pezizomycotina</taxon>
        <taxon>Sordariomycetes</taxon>
        <taxon>Hypocreomycetidae</taxon>
        <taxon>Glomerellales</taxon>
        <taxon>Glomerellaceae</taxon>
        <taxon>Colletotrichum</taxon>
        <taxon>Colletotrichum orbiculare species complex</taxon>
    </lineage>
</organism>
<keyword evidence="2" id="KW-0472">Membrane</keyword>
<keyword evidence="2" id="KW-0812">Transmembrane</keyword>
<dbReference type="Proteomes" id="UP000014480">
    <property type="component" value="Unassembled WGS sequence"/>
</dbReference>
<comment type="caution">
    <text evidence="3">The sequence shown here is derived from an EMBL/GenBank/DDBJ whole genome shotgun (WGS) entry which is preliminary data.</text>
</comment>
<evidence type="ECO:0000256" key="2">
    <source>
        <dbReference type="SAM" id="Phobius"/>
    </source>
</evidence>
<protein>
    <submittedName>
        <fullName evidence="3">Uncharacterized protein</fullName>
    </submittedName>
</protein>
<feature type="transmembrane region" description="Helical" evidence="2">
    <location>
        <begin position="20"/>
        <end position="38"/>
    </location>
</feature>
<dbReference type="AlphaFoldDB" id="A0A484FPE9"/>
<keyword evidence="2" id="KW-1133">Transmembrane helix</keyword>
<accession>A0A484FPE9</accession>